<organism evidence="2 3">
    <name type="scientific">Mycena alexandri</name>
    <dbReference type="NCBI Taxonomy" id="1745969"/>
    <lineage>
        <taxon>Eukaryota</taxon>
        <taxon>Fungi</taxon>
        <taxon>Dikarya</taxon>
        <taxon>Basidiomycota</taxon>
        <taxon>Agaricomycotina</taxon>
        <taxon>Agaricomycetes</taxon>
        <taxon>Agaricomycetidae</taxon>
        <taxon>Agaricales</taxon>
        <taxon>Marasmiineae</taxon>
        <taxon>Mycenaceae</taxon>
        <taxon>Mycena</taxon>
    </lineage>
</organism>
<accession>A0AAD6WU62</accession>
<proteinExistence type="predicted"/>
<dbReference type="EMBL" id="JARJCM010000124">
    <property type="protein sequence ID" value="KAJ7027413.1"/>
    <property type="molecule type" value="Genomic_DNA"/>
</dbReference>
<protein>
    <submittedName>
        <fullName evidence="2">Uncharacterized protein</fullName>
    </submittedName>
</protein>
<name>A0AAD6WU62_9AGAR</name>
<dbReference type="AlphaFoldDB" id="A0AAD6WU62"/>
<reference evidence="2" key="1">
    <citation type="submission" date="2023-03" db="EMBL/GenBank/DDBJ databases">
        <title>Massive genome expansion in bonnet fungi (Mycena s.s.) driven by repeated elements and novel gene families across ecological guilds.</title>
        <authorList>
            <consortium name="Lawrence Berkeley National Laboratory"/>
            <person name="Harder C.B."/>
            <person name="Miyauchi S."/>
            <person name="Viragh M."/>
            <person name="Kuo A."/>
            <person name="Thoen E."/>
            <person name="Andreopoulos B."/>
            <person name="Lu D."/>
            <person name="Skrede I."/>
            <person name="Drula E."/>
            <person name="Henrissat B."/>
            <person name="Morin E."/>
            <person name="Kohler A."/>
            <person name="Barry K."/>
            <person name="LaButti K."/>
            <person name="Morin E."/>
            <person name="Salamov A."/>
            <person name="Lipzen A."/>
            <person name="Mereny Z."/>
            <person name="Hegedus B."/>
            <person name="Baldrian P."/>
            <person name="Stursova M."/>
            <person name="Weitz H."/>
            <person name="Taylor A."/>
            <person name="Grigoriev I.V."/>
            <person name="Nagy L.G."/>
            <person name="Martin F."/>
            <person name="Kauserud H."/>
        </authorList>
    </citation>
    <scope>NUCLEOTIDE SEQUENCE</scope>
    <source>
        <strain evidence="2">CBHHK200</strain>
    </source>
</reference>
<evidence type="ECO:0000313" key="2">
    <source>
        <dbReference type="EMBL" id="KAJ7027413.1"/>
    </source>
</evidence>
<evidence type="ECO:0000256" key="1">
    <source>
        <dbReference type="SAM" id="MobiDB-lite"/>
    </source>
</evidence>
<comment type="caution">
    <text evidence="2">The sequence shown here is derived from an EMBL/GenBank/DDBJ whole genome shotgun (WGS) entry which is preliminary data.</text>
</comment>
<feature type="region of interest" description="Disordered" evidence="1">
    <location>
        <begin position="172"/>
        <end position="196"/>
    </location>
</feature>
<dbReference type="Proteomes" id="UP001218188">
    <property type="component" value="Unassembled WGS sequence"/>
</dbReference>
<keyword evidence="3" id="KW-1185">Reference proteome</keyword>
<evidence type="ECO:0000313" key="3">
    <source>
        <dbReference type="Proteomes" id="UP001218188"/>
    </source>
</evidence>
<gene>
    <name evidence="2" type="ORF">C8F04DRAFT_1294223</name>
</gene>
<sequence length="394" mass="41899">MPRAAGTYMHLTAARGFVLGRRRPGSPGERMGGVLAPGFHPYAAKAAFGIPAGMTDDGRDAIYCPSVVGVVSRAGWLFGAGTPSYARVAPHAILVVCKDGTGRDEPGGDLLGFSWRTKPDIDSGPSRPLPDVPQAIGTSLERGTRVFVTCSLLYHTPFSDAGAHTTYAVVPRASPESSLARGREEGGGGGGGERSAVAEDCGGGGCAVGWSTTSDMFLHEEWVAARTYAICAPSTSTTARGRWERRWAASGLLPRRDAGASKASCDVGYDSWRSSVVCNVHYPWAGGVVRCGGVGEGGVCRGGDGGDGISMLVERPRSDGWIIEWESTARCQRLRGEVYTCGIPRLGIKKNNLSASASEPVYVQYLWKIQKYLMLDNQIFSRLKASYVRLGLTW</sequence>